<sequence>MTRDAARACLKGWAEKNGLMLVETFDVPGAIGTNALRINPQGEIVGFYVDSSGAGRGFLWRRGTFSDIALPGTVLDFANGINARGEIVGQYNDTPGIPQHGYFLNRQGFVAINVPGAVRSTAFDINERGDIVGPYVGANGTTRLYLLSSGVFTTIDVPGTLGTLGTGTAGSLAGINARGDVSAWPDVRGDERPVRHVRDHLVYGRPFLNDDSVAHHCADWLGVADVRRHGARRRRRTHISYHRAAFRRPGHVWGIQP</sequence>
<name>A0A143PNH6_LUTPR</name>
<accession>A0A143PNH6</accession>
<reference evidence="2" key="2">
    <citation type="submission" date="2016-04" db="EMBL/GenBank/DDBJ databases">
        <title>First Complete Genome Sequence of a Subdivision 6 Acidobacterium.</title>
        <authorList>
            <person name="Huang S."/>
            <person name="Vieira S."/>
            <person name="Bunk B."/>
            <person name="Riedel T."/>
            <person name="Sproeer C."/>
            <person name="Overmann J."/>
        </authorList>
    </citation>
    <scope>NUCLEOTIDE SEQUENCE [LARGE SCALE GENOMIC DNA]</scope>
    <source>
        <strain evidence="2">DSM 100886 HEG_-6_39</strain>
    </source>
</reference>
<dbReference type="EMBL" id="CP015136">
    <property type="protein sequence ID" value="AMY09309.1"/>
    <property type="molecule type" value="Genomic_DNA"/>
</dbReference>
<dbReference type="AlphaFoldDB" id="A0A143PNH6"/>
<dbReference type="OrthoDB" id="114775at2"/>
<keyword evidence="2" id="KW-1185">Reference proteome</keyword>
<evidence type="ECO:0000313" key="1">
    <source>
        <dbReference type="EMBL" id="AMY09309.1"/>
    </source>
</evidence>
<organism evidence="1 2">
    <name type="scientific">Luteitalea pratensis</name>
    <dbReference type="NCBI Taxonomy" id="1855912"/>
    <lineage>
        <taxon>Bacteria</taxon>
        <taxon>Pseudomonadati</taxon>
        <taxon>Acidobacteriota</taxon>
        <taxon>Vicinamibacteria</taxon>
        <taxon>Vicinamibacterales</taxon>
        <taxon>Vicinamibacteraceae</taxon>
        <taxon>Luteitalea</taxon>
    </lineage>
</organism>
<dbReference type="Proteomes" id="UP000076079">
    <property type="component" value="Chromosome"/>
</dbReference>
<gene>
    <name evidence="1" type="ORF">LuPra_02524</name>
</gene>
<dbReference type="KEGG" id="abac:LuPra_02524"/>
<reference evidence="1 2" key="1">
    <citation type="journal article" date="2016" name="Genome Announc.">
        <title>First Complete Genome Sequence of a Subdivision 6 Acidobacterium Strain.</title>
        <authorList>
            <person name="Huang S."/>
            <person name="Vieira S."/>
            <person name="Bunk B."/>
            <person name="Riedel T."/>
            <person name="Sproer C."/>
            <person name="Overmann J."/>
        </authorList>
    </citation>
    <scope>NUCLEOTIDE SEQUENCE [LARGE SCALE GENOMIC DNA]</scope>
    <source>
        <strain evidence="2">DSM 100886 HEG_-6_39</strain>
    </source>
</reference>
<dbReference type="STRING" id="1855912.LuPra_02524"/>
<evidence type="ECO:0000313" key="2">
    <source>
        <dbReference type="Proteomes" id="UP000076079"/>
    </source>
</evidence>
<protein>
    <submittedName>
        <fullName evidence="1">Putative extracellular repeat, HAF family</fullName>
    </submittedName>
</protein>
<dbReference type="RefSeq" id="WP_110171067.1">
    <property type="nucleotide sequence ID" value="NZ_CP015136.1"/>
</dbReference>
<proteinExistence type="predicted"/>